<protein>
    <submittedName>
        <fullName evidence="2">Tetrapyrrole (Corrin/Porphyrin) Methylases</fullName>
    </submittedName>
</protein>
<evidence type="ECO:0000313" key="3">
    <source>
        <dbReference type="Proteomes" id="UP000199569"/>
    </source>
</evidence>
<keyword evidence="2" id="KW-0489">Methyltransferase</keyword>
<dbReference type="InterPro" id="IPR000878">
    <property type="entry name" value="4pyrrol_Mease"/>
</dbReference>
<evidence type="ECO:0000259" key="1">
    <source>
        <dbReference type="Pfam" id="PF00590"/>
    </source>
</evidence>
<organism evidence="2 3">
    <name type="scientific">Microvirga guangxiensis</name>
    <dbReference type="NCBI Taxonomy" id="549386"/>
    <lineage>
        <taxon>Bacteria</taxon>
        <taxon>Pseudomonadati</taxon>
        <taxon>Pseudomonadota</taxon>
        <taxon>Alphaproteobacteria</taxon>
        <taxon>Hyphomicrobiales</taxon>
        <taxon>Methylobacteriaceae</taxon>
        <taxon>Microvirga</taxon>
    </lineage>
</organism>
<keyword evidence="2" id="KW-0808">Transferase</keyword>
<evidence type="ECO:0000313" key="2">
    <source>
        <dbReference type="EMBL" id="SCY32064.1"/>
    </source>
</evidence>
<dbReference type="RefSeq" id="WP_091131501.1">
    <property type="nucleotide sequence ID" value="NZ_FMVJ01000003.1"/>
</dbReference>
<dbReference type="OrthoDB" id="1459304at2"/>
<dbReference type="CDD" id="cd19916">
    <property type="entry name" value="OphMA_like"/>
    <property type="match status" value="1"/>
</dbReference>
<dbReference type="InterPro" id="IPR014777">
    <property type="entry name" value="4pyrrole_Mease_sub1"/>
</dbReference>
<dbReference type="Gene3D" id="3.40.1010.10">
    <property type="entry name" value="Cobalt-precorrin-4 Transmethylase, Domain 1"/>
    <property type="match status" value="1"/>
</dbReference>
<dbReference type="InterPro" id="IPR035996">
    <property type="entry name" value="4pyrrol_Methylase_sf"/>
</dbReference>
<feature type="domain" description="Tetrapyrrole methylase" evidence="1">
    <location>
        <begin position="17"/>
        <end position="219"/>
    </location>
</feature>
<gene>
    <name evidence="2" type="ORF">SAMN02927923_01150</name>
</gene>
<dbReference type="EMBL" id="FMVJ01000003">
    <property type="protein sequence ID" value="SCY32064.1"/>
    <property type="molecule type" value="Genomic_DNA"/>
</dbReference>
<dbReference type="STRING" id="549386.SAMN02927923_01150"/>
<keyword evidence="3" id="KW-1185">Reference proteome</keyword>
<dbReference type="SUPFAM" id="SSF53790">
    <property type="entry name" value="Tetrapyrrole methylase"/>
    <property type="match status" value="1"/>
</dbReference>
<dbReference type="GO" id="GO:0008168">
    <property type="term" value="F:methyltransferase activity"/>
    <property type="evidence" value="ECO:0007669"/>
    <property type="project" value="UniProtKB-KW"/>
</dbReference>
<dbReference type="Pfam" id="PF00590">
    <property type="entry name" value="TP_methylase"/>
    <property type="match status" value="1"/>
</dbReference>
<name>A0A1G5EYS5_9HYPH</name>
<reference evidence="2 3" key="1">
    <citation type="submission" date="2016-10" db="EMBL/GenBank/DDBJ databases">
        <authorList>
            <person name="de Groot N.N."/>
        </authorList>
    </citation>
    <scope>NUCLEOTIDE SEQUENCE [LARGE SCALE GENOMIC DNA]</scope>
    <source>
        <strain evidence="2 3">CGMCC 1.7666</strain>
    </source>
</reference>
<dbReference type="Proteomes" id="UP000199569">
    <property type="component" value="Unassembled WGS sequence"/>
</dbReference>
<dbReference type="GO" id="GO:0032259">
    <property type="term" value="P:methylation"/>
    <property type="evidence" value="ECO:0007669"/>
    <property type="project" value="UniProtKB-KW"/>
</dbReference>
<proteinExistence type="predicted"/>
<dbReference type="AlphaFoldDB" id="A0A1G5EYS5"/>
<sequence>MTRTVCSKGGNVYDDQLLVVGTGIRTTGQLTVETIACMQCAARLFYIVADPVAEEVIRRLCPDGAETLYDLYGEGKPRMQTYQEMVDRILASVRSGERTVAAFYGHPGVYAYASHESIRRARAEGFRARMLPGISAEDCLFADLGIDPSANGCQSYEATDFLLNSRSVDNSAQLILWQAGLVGDLTFRRYAYDISAMPLLLEKLSLFYPRTHPVYLYEAPTVPGCEPMIRPIMLEEILTASITATTTLYLPPARATMPDPTYLSRVRLPQG</sequence>
<accession>A0A1G5EYS5</accession>